<accession>A0A6H9Y8N8</accession>
<reference evidence="2 3" key="1">
    <citation type="submission" date="2019-09" db="EMBL/GenBank/DDBJ databases">
        <title>Actinomadura physcomitrii sp. nov., a novel actinomycete isolated from moss [Physcomitrium sphaericum (Ludw) Fuernr].</title>
        <authorList>
            <person name="Zhuang X."/>
            <person name="Liu C."/>
        </authorList>
    </citation>
    <scope>NUCLEOTIDE SEQUENCE [LARGE SCALE GENOMIC DNA]</scope>
    <source>
        <strain evidence="2 3">HMC1</strain>
    </source>
</reference>
<proteinExistence type="predicted"/>
<keyword evidence="1" id="KW-0472">Membrane</keyword>
<keyword evidence="1" id="KW-1133">Transmembrane helix</keyword>
<gene>
    <name evidence="2" type="ORF">F8566_42000</name>
</gene>
<name>A0A6H9Y8N8_9ACTN</name>
<sequence length="259" mass="27065">MIRLVRAELLKIRSTRMWIGMLVLSAGFALLGLVFLIALAGTEFDGESGIPPVTEPDTVRAFYANASSGVLFMMILGIIGITGEYRHQTITQAFLATPRRGRVLGAKLVSYFLFGLVFGLATVLITVAVAWPALAIKGGSTSLLDHDVPTILGGTVLAMGLYALVGLGLGALIRNQIAAIIVAVAWVQLVEAILTFAVPDVGKWLPAGAVRAITHTTGGFGGPGDLPTLPAWGGVLVLLAYGLAFAAIATATTIRRDIT</sequence>
<evidence type="ECO:0000313" key="3">
    <source>
        <dbReference type="Proteomes" id="UP000468735"/>
    </source>
</evidence>
<dbReference type="OrthoDB" id="5244396at2"/>
<evidence type="ECO:0000313" key="2">
    <source>
        <dbReference type="EMBL" id="KAB2341296.1"/>
    </source>
</evidence>
<feature type="transmembrane region" description="Helical" evidence="1">
    <location>
        <begin position="108"/>
        <end position="131"/>
    </location>
</feature>
<feature type="transmembrane region" description="Helical" evidence="1">
    <location>
        <begin position="21"/>
        <end position="41"/>
    </location>
</feature>
<protein>
    <submittedName>
        <fullName evidence="2">ABC transporter permease</fullName>
    </submittedName>
</protein>
<keyword evidence="1" id="KW-0812">Transmembrane</keyword>
<dbReference type="PANTHER" id="PTHR37305">
    <property type="entry name" value="INTEGRAL MEMBRANE PROTEIN-RELATED"/>
    <property type="match status" value="1"/>
</dbReference>
<keyword evidence="3" id="KW-1185">Reference proteome</keyword>
<dbReference type="AlphaFoldDB" id="A0A6H9Y8N8"/>
<dbReference type="PANTHER" id="PTHR37305:SF1">
    <property type="entry name" value="MEMBRANE PROTEIN"/>
    <property type="match status" value="1"/>
</dbReference>
<feature type="transmembrane region" description="Helical" evidence="1">
    <location>
        <begin position="177"/>
        <end position="198"/>
    </location>
</feature>
<evidence type="ECO:0000256" key="1">
    <source>
        <dbReference type="SAM" id="Phobius"/>
    </source>
</evidence>
<dbReference type="EMBL" id="WBMT01000026">
    <property type="protein sequence ID" value="KAB2341296.1"/>
    <property type="molecule type" value="Genomic_DNA"/>
</dbReference>
<dbReference type="RefSeq" id="WP_151568629.1">
    <property type="nucleotide sequence ID" value="NZ_WBMT01000026.1"/>
</dbReference>
<organism evidence="2 3">
    <name type="scientific">Actinomadura rudentiformis</name>
    <dbReference type="NCBI Taxonomy" id="359158"/>
    <lineage>
        <taxon>Bacteria</taxon>
        <taxon>Bacillati</taxon>
        <taxon>Actinomycetota</taxon>
        <taxon>Actinomycetes</taxon>
        <taxon>Streptosporangiales</taxon>
        <taxon>Thermomonosporaceae</taxon>
        <taxon>Actinomadura</taxon>
    </lineage>
</organism>
<dbReference type="Proteomes" id="UP000468735">
    <property type="component" value="Unassembled WGS sequence"/>
</dbReference>
<feature type="transmembrane region" description="Helical" evidence="1">
    <location>
        <begin position="61"/>
        <end position="81"/>
    </location>
</feature>
<feature type="transmembrane region" description="Helical" evidence="1">
    <location>
        <begin position="231"/>
        <end position="254"/>
    </location>
</feature>
<feature type="transmembrane region" description="Helical" evidence="1">
    <location>
        <begin position="151"/>
        <end position="170"/>
    </location>
</feature>
<dbReference type="Pfam" id="PF12730">
    <property type="entry name" value="ABC2_membrane_4"/>
    <property type="match status" value="1"/>
</dbReference>
<comment type="caution">
    <text evidence="2">The sequence shown here is derived from an EMBL/GenBank/DDBJ whole genome shotgun (WGS) entry which is preliminary data.</text>
</comment>